<name>A0A9P8NWB1_9ASCO</name>
<dbReference type="AlphaFoldDB" id="A0A9P8NWB1"/>
<organism evidence="3 4">
    <name type="scientific">Ogataea philodendri</name>
    <dbReference type="NCBI Taxonomy" id="1378263"/>
    <lineage>
        <taxon>Eukaryota</taxon>
        <taxon>Fungi</taxon>
        <taxon>Dikarya</taxon>
        <taxon>Ascomycota</taxon>
        <taxon>Saccharomycotina</taxon>
        <taxon>Pichiomycetes</taxon>
        <taxon>Pichiales</taxon>
        <taxon>Pichiaceae</taxon>
        <taxon>Ogataea</taxon>
    </lineage>
</organism>
<proteinExistence type="predicted"/>
<dbReference type="InterPro" id="IPR047204">
    <property type="entry name" value="RMP1_RBD"/>
</dbReference>
<feature type="region of interest" description="Disordered" evidence="1">
    <location>
        <begin position="168"/>
        <end position="199"/>
    </location>
</feature>
<dbReference type="CDD" id="cd22573">
    <property type="entry name" value="RMP1_RBD"/>
    <property type="match status" value="1"/>
</dbReference>
<reference evidence="3" key="2">
    <citation type="submission" date="2021-01" db="EMBL/GenBank/DDBJ databases">
        <authorList>
            <person name="Schikora-Tamarit M.A."/>
        </authorList>
    </citation>
    <scope>NUCLEOTIDE SEQUENCE</scope>
    <source>
        <strain evidence="3">CBS6075</strain>
    </source>
</reference>
<protein>
    <recommendedName>
        <fullName evidence="2">RNase MRP protein 1 RNA binding domain-containing protein</fullName>
    </recommendedName>
</protein>
<evidence type="ECO:0000256" key="1">
    <source>
        <dbReference type="SAM" id="MobiDB-lite"/>
    </source>
</evidence>
<dbReference type="GO" id="GO:0000172">
    <property type="term" value="C:ribonuclease MRP complex"/>
    <property type="evidence" value="ECO:0007669"/>
    <property type="project" value="InterPro"/>
</dbReference>
<evidence type="ECO:0000259" key="2">
    <source>
        <dbReference type="Pfam" id="PF20945"/>
    </source>
</evidence>
<evidence type="ECO:0000313" key="4">
    <source>
        <dbReference type="Proteomes" id="UP000769157"/>
    </source>
</evidence>
<dbReference type="OrthoDB" id="5414547at2759"/>
<dbReference type="GeneID" id="70238951"/>
<dbReference type="RefSeq" id="XP_046058104.1">
    <property type="nucleotide sequence ID" value="XM_046208332.1"/>
</dbReference>
<dbReference type="Pfam" id="PF20945">
    <property type="entry name" value="RMP1"/>
    <property type="match status" value="1"/>
</dbReference>
<dbReference type="PANTHER" id="PTHR37792">
    <property type="entry name" value="RIBONUCLEASE MRP PROTEIN SUBUNIT RMP1"/>
    <property type="match status" value="1"/>
</dbReference>
<gene>
    <name evidence="3" type="ORF">OGAPHI_006987</name>
</gene>
<dbReference type="GO" id="GO:0000466">
    <property type="term" value="P:maturation of 5.8S rRNA from tricistronic rRNA transcript (SSU-rRNA, 5.8S rRNA, LSU-rRNA)"/>
    <property type="evidence" value="ECO:0007669"/>
    <property type="project" value="TreeGrafter"/>
</dbReference>
<feature type="domain" description="RNase MRP protein 1 RNA binding" evidence="2">
    <location>
        <begin position="11"/>
        <end position="133"/>
    </location>
</feature>
<accession>A0A9P8NWB1</accession>
<reference evidence="3" key="1">
    <citation type="journal article" date="2021" name="Open Biol.">
        <title>Shared evolutionary footprints suggest mitochondrial oxidative damage underlies multiple complex I losses in fungi.</title>
        <authorList>
            <person name="Schikora-Tamarit M.A."/>
            <person name="Marcet-Houben M."/>
            <person name="Nosek J."/>
            <person name="Gabaldon T."/>
        </authorList>
    </citation>
    <scope>NUCLEOTIDE SEQUENCE</scope>
    <source>
        <strain evidence="3">CBS6075</strain>
    </source>
</reference>
<dbReference type="InterPro" id="IPR047205">
    <property type="entry name" value="RMP1"/>
</dbReference>
<dbReference type="PANTHER" id="PTHR37792:SF1">
    <property type="entry name" value="RIBONUCLEASE MRP PROTEIN SUBUNIT RMP1"/>
    <property type="match status" value="1"/>
</dbReference>
<dbReference type="Proteomes" id="UP000769157">
    <property type="component" value="Unassembled WGS sequence"/>
</dbReference>
<sequence length="199" mass="23148">MEAALLNEYQIIHLIYHRDSNQHRSAVWWKHFNILHRRLRTILQLLLDIDEISGKNQLTSLKFSKSHTPKFRKRNLSPTQADSLLKLKSGQLQSVIDYLLDHVLGACYYRFYSIIELGQYIALGFTLIASIARIRKILLQMRTTTHEKSSDILPEQNSQDLGELISPAELTTIDNPPPKKHKQKQKKKSRKTIDDIFGF</sequence>
<dbReference type="GO" id="GO:0000294">
    <property type="term" value="P:nuclear-transcribed mRNA catabolic process, RNase MRP-dependent"/>
    <property type="evidence" value="ECO:0007669"/>
    <property type="project" value="TreeGrafter"/>
</dbReference>
<comment type="caution">
    <text evidence="3">The sequence shown here is derived from an EMBL/GenBank/DDBJ whole genome shotgun (WGS) entry which is preliminary data.</text>
</comment>
<evidence type="ECO:0000313" key="3">
    <source>
        <dbReference type="EMBL" id="KAH3660401.1"/>
    </source>
</evidence>
<dbReference type="EMBL" id="JAEUBE010000504">
    <property type="protein sequence ID" value="KAH3660401.1"/>
    <property type="molecule type" value="Genomic_DNA"/>
</dbReference>
<feature type="compositionally biased region" description="Basic residues" evidence="1">
    <location>
        <begin position="178"/>
        <end position="190"/>
    </location>
</feature>
<dbReference type="GO" id="GO:0042134">
    <property type="term" value="F:rRNA primary transcript binding"/>
    <property type="evidence" value="ECO:0007669"/>
    <property type="project" value="InterPro"/>
</dbReference>
<keyword evidence="4" id="KW-1185">Reference proteome</keyword>